<dbReference type="Pfam" id="PF00534">
    <property type="entry name" value="Glycos_transf_1"/>
    <property type="match status" value="1"/>
</dbReference>
<dbReference type="GO" id="GO:0102710">
    <property type="term" value="F:D-inositol-3-phosphate glycosyltransferase activity"/>
    <property type="evidence" value="ECO:0007669"/>
    <property type="project" value="UniProtKB-EC"/>
</dbReference>
<proteinExistence type="predicted"/>
<comment type="caution">
    <text evidence="2">The sequence shown here is derived from an EMBL/GenBank/DDBJ whole genome shotgun (WGS) entry which is preliminary data.</text>
</comment>
<organism evidence="2">
    <name type="scientific">mine drainage metagenome</name>
    <dbReference type="NCBI Taxonomy" id="410659"/>
    <lineage>
        <taxon>unclassified sequences</taxon>
        <taxon>metagenomes</taxon>
        <taxon>ecological metagenomes</taxon>
    </lineage>
</organism>
<feature type="domain" description="Glycosyl transferase family 1" evidence="1">
    <location>
        <begin position="112"/>
        <end position="286"/>
    </location>
</feature>
<dbReference type="InterPro" id="IPR001296">
    <property type="entry name" value="Glyco_trans_1"/>
</dbReference>
<dbReference type="EC" id="2.4.1.250" evidence="2"/>
<dbReference type="SUPFAM" id="SSF53756">
    <property type="entry name" value="UDP-Glycosyltransferase/glycogen phosphorylase"/>
    <property type="match status" value="1"/>
</dbReference>
<dbReference type="Gene3D" id="3.40.50.2000">
    <property type="entry name" value="Glycogen Phosphorylase B"/>
    <property type="match status" value="2"/>
</dbReference>
<gene>
    <name evidence="2" type="primary">mshA_26</name>
    <name evidence="2" type="ORF">GALL_473620</name>
</gene>
<dbReference type="EMBL" id="MLJW01003912">
    <property type="protein sequence ID" value="OIQ71021.1"/>
    <property type="molecule type" value="Genomic_DNA"/>
</dbReference>
<accession>A0A1J5Q538</accession>
<keyword evidence="2" id="KW-0328">Glycosyltransferase</keyword>
<evidence type="ECO:0000259" key="1">
    <source>
        <dbReference type="Pfam" id="PF00534"/>
    </source>
</evidence>
<reference evidence="2" key="1">
    <citation type="submission" date="2016-10" db="EMBL/GenBank/DDBJ databases">
        <title>Sequence of Gallionella enrichment culture.</title>
        <authorList>
            <person name="Poehlein A."/>
            <person name="Muehling M."/>
            <person name="Daniel R."/>
        </authorList>
    </citation>
    <scope>NUCLEOTIDE SEQUENCE</scope>
</reference>
<keyword evidence="2" id="KW-0808">Transferase</keyword>
<evidence type="ECO:0000313" key="2">
    <source>
        <dbReference type="EMBL" id="OIQ71021.1"/>
    </source>
</evidence>
<protein>
    <submittedName>
        <fullName evidence="2">D-inositol-3-phosphate glycosyltransferase</fullName>
        <ecNumber evidence="2">2.4.1.250</ecNumber>
    </submittedName>
</protein>
<name>A0A1J5Q538_9ZZZZ</name>
<dbReference type="AlphaFoldDB" id="A0A1J5Q538"/>
<sequence>MRAGDADSIVRSVHALNSMDIAVIQHEFGIFGGTDGNEVLALMRGLRVPSIVVLHTVVTRPTAHQKMVFIELCRRASAIVTMSMVARNQLVAGYPVDPRKVFIVPHGARDFSMRTKAANVAPPLILTWGLMGPGKGIEWAIEAMNLLRDLKPTPRYVIAGRTHPKVFERDHEAYREGLQRRINELNLTESVRLEADYLNNRALDELIASSSIVLLPYDSTEQVTSGVLIEAISARRPIVATRFPHAVELLSGNVGALVPHRDPVALAAALREIIEKPEVAAAMTRRTSAIASELLWSSVAAKYVQLGARLVRSMAIA</sequence>
<dbReference type="PANTHER" id="PTHR12526">
    <property type="entry name" value="GLYCOSYLTRANSFERASE"/>
    <property type="match status" value="1"/>
</dbReference>
<dbReference type="PANTHER" id="PTHR12526:SF572">
    <property type="entry name" value="BLL5144 PROTEIN"/>
    <property type="match status" value="1"/>
</dbReference>